<sequence length="126" mass="14150">MFPECSDKIRHKCASRHSANQYNNNRAINFSFSKSCDTALPPTVQWKSHVVMATEPQVVFLILLLIRGEEMENSISMAYSSLFDCRIHNFLSDSGCHICRKRKGAVGCTATSSWYIPSIAESKMAV</sequence>
<gene>
    <name evidence="1" type="ORF">AVEN_246903_1</name>
</gene>
<proteinExistence type="predicted"/>
<reference evidence="1 2" key="1">
    <citation type="journal article" date="2019" name="Sci. Rep.">
        <title>Orb-weaving spider Araneus ventricosus genome elucidates the spidroin gene catalogue.</title>
        <authorList>
            <person name="Kono N."/>
            <person name="Nakamura H."/>
            <person name="Ohtoshi R."/>
            <person name="Moran D.A.P."/>
            <person name="Shinohara A."/>
            <person name="Yoshida Y."/>
            <person name="Fujiwara M."/>
            <person name="Mori M."/>
            <person name="Tomita M."/>
            <person name="Arakawa K."/>
        </authorList>
    </citation>
    <scope>NUCLEOTIDE SEQUENCE [LARGE SCALE GENOMIC DNA]</scope>
</reference>
<dbReference type="Proteomes" id="UP000499080">
    <property type="component" value="Unassembled WGS sequence"/>
</dbReference>
<evidence type="ECO:0000313" key="1">
    <source>
        <dbReference type="EMBL" id="GBN51369.1"/>
    </source>
</evidence>
<keyword evidence="2" id="KW-1185">Reference proteome</keyword>
<organism evidence="1 2">
    <name type="scientific">Araneus ventricosus</name>
    <name type="common">Orbweaver spider</name>
    <name type="synonym">Epeira ventricosa</name>
    <dbReference type="NCBI Taxonomy" id="182803"/>
    <lineage>
        <taxon>Eukaryota</taxon>
        <taxon>Metazoa</taxon>
        <taxon>Ecdysozoa</taxon>
        <taxon>Arthropoda</taxon>
        <taxon>Chelicerata</taxon>
        <taxon>Arachnida</taxon>
        <taxon>Araneae</taxon>
        <taxon>Araneomorphae</taxon>
        <taxon>Entelegynae</taxon>
        <taxon>Araneoidea</taxon>
        <taxon>Araneidae</taxon>
        <taxon>Araneus</taxon>
    </lineage>
</organism>
<dbReference type="AlphaFoldDB" id="A0A4Y2PJT5"/>
<name>A0A4Y2PJT5_ARAVE</name>
<evidence type="ECO:0000313" key="2">
    <source>
        <dbReference type="Proteomes" id="UP000499080"/>
    </source>
</evidence>
<protein>
    <submittedName>
        <fullName evidence="1">Uncharacterized protein</fullName>
    </submittedName>
</protein>
<accession>A0A4Y2PJT5</accession>
<dbReference type="EMBL" id="BGPR01011446">
    <property type="protein sequence ID" value="GBN51369.1"/>
    <property type="molecule type" value="Genomic_DNA"/>
</dbReference>
<comment type="caution">
    <text evidence="1">The sequence shown here is derived from an EMBL/GenBank/DDBJ whole genome shotgun (WGS) entry which is preliminary data.</text>
</comment>